<dbReference type="Gene3D" id="3.30.428.10">
    <property type="entry name" value="HIT-like"/>
    <property type="match status" value="1"/>
</dbReference>
<dbReference type="Proteomes" id="UP000033945">
    <property type="component" value="Unassembled WGS sequence"/>
</dbReference>
<comment type="caution">
    <text evidence="1">The sequence shown here is derived from an EMBL/GenBank/DDBJ whole genome shotgun (WGS) entry which is preliminary data.</text>
</comment>
<organism evidence="1 2">
    <name type="scientific">Candidatus Giovannonibacteria bacterium GW2011_GWA2_44_26</name>
    <dbReference type="NCBI Taxonomy" id="1618648"/>
    <lineage>
        <taxon>Bacteria</taxon>
        <taxon>Candidatus Giovannoniibacteriota</taxon>
    </lineage>
</organism>
<name>A0A0G1LN54_9BACT</name>
<sequence>MKFVDDLPKCPFCDSGDLSSRLVCKWEGVHLVSDAHPVVFGHLLGVSERHHLSFGEVNVGTLVNLRSKIIETSKHLATIKPRVVLFERGNKTINKSGKPSVDHAHFHLIPTEDVRPHLPATKRNASFLDLPNYISECSYYFYWDIFDDVAYWGNAEDVESQFIRKIVATGNDMTDWNWRNTTSGNGHAEEQSRVIKTLLERNPK</sequence>
<evidence type="ECO:0008006" key="3">
    <source>
        <dbReference type="Google" id="ProtNLM"/>
    </source>
</evidence>
<evidence type="ECO:0000313" key="1">
    <source>
        <dbReference type="EMBL" id="KKT61324.1"/>
    </source>
</evidence>
<protein>
    <recommendedName>
        <fullName evidence="3">HIT domain-containing protein</fullName>
    </recommendedName>
</protein>
<dbReference type="EMBL" id="LCIT01000033">
    <property type="protein sequence ID" value="KKT61324.1"/>
    <property type="molecule type" value="Genomic_DNA"/>
</dbReference>
<proteinExistence type="predicted"/>
<gene>
    <name evidence="1" type="ORF">UW55_C0033G0005</name>
</gene>
<accession>A0A0G1LN54</accession>
<evidence type="ECO:0000313" key="2">
    <source>
        <dbReference type="Proteomes" id="UP000033945"/>
    </source>
</evidence>
<dbReference type="InterPro" id="IPR036265">
    <property type="entry name" value="HIT-like_sf"/>
</dbReference>
<dbReference type="AlphaFoldDB" id="A0A0G1LN54"/>
<dbReference type="SUPFAM" id="SSF54197">
    <property type="entry name" value="HIT-like"/>
    <property type="match status" value="1"/>
</dbReference>
<reference evidence="1 2" key="1">
    <citation type="journal article" date="2015" name="Nature">
        <title>rRNA introns, odd ribosomes, and small enigmatic genomes across a large radiation of phyla.</title>
        <authorList>
            <person name="Brown C.T."/>
            <person name="Hug L.A."/>
            <person name="Thomas B.C."/>
            <person name="Sharon I."/>
            <person name="Castelle C.J."/>
            <person name="Singh A."/>
            <person name="Wilkins M.J."/>
            <person name="Williams K.H."/>
            <person name="Banfield J.F."/>
        </authorList>
    </citation>
    <scope>NUCLEOTIDE SEQUENCE [LARGE SCALE GENOMIC DNA]</scope>
</reference>